<feature type="compositionally biased region" description="Acidic residues" evidence="6">
    <location>
        <begin position="169"/>
        <end position="182"/>
    </location>
</feature>
<evidence type="ECO:0000313" key="8">
    <source>
        <dbReference type="EMBL" id="SAM02949.1"/>
    </source>
</evidence>
<dbReference type="Proteomes" id="UP000078561">
    <property type="component" value="Unassembled WGS sequence"/>
</dbReference>
<feature type="region of interest" description="Disordered" evidence="6">
    <location>
        <begin position="124"/>
        <end position="257"/>
    </location>
</feature>
<dbReference type="OMA" id="ITNIPIC"/>
<evidence type="ECO:0000256" key="6">
    <source>
        <dbReference type="SAM" id="MobiDB-lite"/>
    </source>
</evidence>
<dbReference type="PANTHER" id="PTHR43856">
    <property type="entry name" value="CARDIOLIPIN HYDROLASE"/>
    <property type="match status" value="1"/>
</dbReference>
<dbReference type="EMBL" id="LT554016">
    <property type="protein sequence ID" value="SAM02949.1"/>
    <property type="molecule type" value="Genomic_DNA"/>
</dbReference>
<protein>
    <recommendedName>
        <fullName evidence="5">Mitochondrial cardiolipin hydrolase</fullName>
    </recommendedName>
</protein>
<evidence type="ECO:0000256" key="3">
    <source>
        <dbReference type="ARBA" id="ARBA00023098"/>
    </source>
</evidence>
<feature type="region of interest" description="Disordered" evidence="6">
    <location>
        <begin position="1"/>
        <end position="36"/>
    </location>
</feature>
<evidence type="ECO:0000256" key="4">
    <source>
        <dbReference type="ARBA" id="ARBA00038012"/>
    </source>
</evidence>
<keyword evidence="9" id="KW-1185">Reference proteome</keyword>
<dbReference type="SUPFAM" id="SSF56024">
    <property type="entry name" value="Phospholipase D/nuclease"/>
    <property type="match status" value="1"/>
</dbReference>
<dbReference type="GO" id="GO:0016042">
    <property type="term" value="P:lipid catabolic process"/>
    <property type="evidence" value="ECO:0007669"/>
    <property type="project" value="UniProtKB-KW"/>
</dbReference>
<evidence type="ECO:0000256" key="2">
    <source>
        <dbReference type="ARBA" id="ARBA00022963"/>
    </source>
</evidence>
<dbReference type="STRING" id="4829.A0A163MAN4"/>
<feature type="compositionally biased region" description="Acidic residues" evidence="6">
    <location>
        <begin position="192"/>
        <end position="204"/>
    </location>
</feature>
<dbReference type="OrthoDB" id="5205528at2759"/>
<dbReference type="SMART" id="SM00155">
    <property type="entry name" value="PLDc"/>
    <property type="match status" value="1"/>
</dbReference>
<feature type="domain" description="PLD phosphodiesterase" evidence="7">
    <location>
        <begin position="374"/>
        <end position="401"/>
    </location>
</feature>
<dbReference type="Pfam" id="PF13091">
    <property type="entry name" value="PLDc_2"/>
    <property type="match status" value="1"/>
</dbReference>
<feature type="compositionally biased region" description="Basic and acidic residues" evidence="6">
    <location>
        <begin position="159"/>
        <end position="168"/>
    </location>
</feature>
<sequence>MGIIRDLLRASTSSSPAPAHEPPKHEPTPQPTSSLDAAELKHAKFAQLLEKTMESSSEVMNTEPLKEQVSGYMTSCLKAKSHSVSNTKRTVQQIIDAAINTRSTEKEKDVLRWVQFCVETCLSQQEQADASPPTTKKSSTSDENISNADTPRPKKKVAAKKEAAVKEESDSECQDEDEDDVESVGYDKIGASDDDYVPSYDDGDQQVPTTPSPRRKTKPKKEKEDVPDDDDDDDEDDNEPKKKPVARRKKEEDQPAFILPNAGSKAVVSYFTSAHPLAASEKSGLTSNHFAKSYFFPSKESFNAFTSVLNSAQKTIDVCIFSLTDDDVADVLIAAKQRNVDIRIITDNQQAAGVGADAERLQKDHGIPYKTDHTTGYMHNKFAVVDAKTLINGSFNWSKGARTKNRENIMITNLPYCIKEFQAQFDALWEEF</sequence>
<dbReference type="PANTHER" id="PTHR43856:SF1">
    <property type="entry name" value="MITOCHONDRIAL CARDIOLIPIN HYDROLASE"/>
    <property type="match status" value="1"/>
</dbReference>
<evidence type="ECO:0000313" key="9">
    <source>
        <dbReference type="Proteomes" id="UP000078561"/>
    </source>
</evidence>
<comment type="similarity">
    <text evidence="4">Belongs to the phospholipase D family. MitoPLD/Zucchini subfamily.</text>
</comment>
<accession>A0A163MAN4</accession>
<evidence type="ECO:0000256" key="1">
    <source>
        <dbReference type="ARBA" id="ARBA00022801"/>
    </source>
</evidence>
<dbReference type="InterPro" id="IPR051406">
    <property type="entry name" value="PLD_domain"/>
</dbReference>
<organism evidence="8">
    <name type="scientific">Absidia glauca</name>
    <name type="common">Pin mould</name>
    <dbReference type="NCBI Taxonomy" id="4829"/>
    <lineage>
        <taxon>Eukaryota</taxon>
        <taxon>Fungi</taxon>
        <taxon>Fungi incertae sedis</taxon>
        <taxon>Mucoromycota</taxon>
        <taxon>Mucoromycotina</taxon>
        <taxon>Mucoromycetes</taxon>
        <taxon>Mucorales</taxon>
        <taxon>Cunninghamellaceae</taxon>
        <taxon>Absidia</taxon>
    </lineage>
</organism>
<evidence type="ECO:0000259" key="7">
    <source>
        <dbReference type="PROSITE" id="PS50035"/>
    </source>
</evidence>
<keyword evidence="1" id="KW-0378">Hydrolase</keyword>
<dbReference type="AlphaFoldDB" id="A0A163MAN4"/>
<dbReference type="InParanoid" id="A0A163MAN4"/>
<dbReference type="GO" id="GO:0016891">
    <property type="term" value="F:RNA endonuclease activity producing 5'-phosphomonoesters, hydrolytic mechanism"/>
    <property type="evidence" value="ECO:0007669"/>
    <property type="project" value="TreeGrafter"/>
</dbReference>
<dbReference type="CDD" id="cd09171">
    <property type="entry name" value="PLDc_vPLD6_like"/>
    <property type="match status" value="1"/>
</dbReference>
<feature type="compositionally biased region" description="Acidic residues" evidence="6">
    <location>
        <begin position="225"/>
        <end position="238"/>
    </location>
</feature>
<dbReference type="PROSITE" id="PS50035">
    <property type="entry name" value="PLD"/>
    <property type="match status" value="1"/>
</dbReference>
<evidence type="ECO:0000256" key="5">
    <source>
        <dbReference type="ARBA" id="ARBA00040549"/>
    </source>
</evidence>
<dbReference type="GO" id="GO:0005739">
    <property type="term" value="C:mitochondrion"/>
    <property type="evidence" value="ECO:0007669"/>
    <property type="project" value="TreeGrafter"/>
</dbReference>
<keyword evidence="3" id="KW-0443">Lipid metabolism</keyword>
<keyword evidence="2" id="KW-0442">Lipid degradation</keyword>
<proteinExistence type="inferred from homology"/>
<reference evidence="8" key="1">
    <citation type="submission" date="2016-04" db="EMBL/GenBank/DDBJ databases">
        <authorList>
            <person name="Evans L.H."/>
            <person name="Alamgir A."/>
            <person name="Owens N."/>
            <person name="Weber N.D."/>
            <person name="Virtaneva K."/>
            <person name="Barbian K."/>
            <person name="Babar A."/>
            <person name="Rosenke K."/>
        </authorList>
    </citation>
    <scope>NUCLEOTIDE SEQUENCE [LARGE SCALE GENOMIC DNA]</scope>
    <source>
        <strain evidence="8">CBS 101.48</strain>
    </source>
</reference>
<dbReference type="InterPro" id="IPR025202">
    <property type="entry name" value="PLD-like_dom"/>
</dbReference>
<dbReference type="Gene3D" id="3.30.870.10">
    <property type="entry name" value="Endonuclease Chain A"/>
    <property type="match status" value="1"/>
</dbReference>
<dbReference type="InterPro" id="IPR001736">
    <property type="entry name" value="PLipase_D/transphosphatidylase"/>
</dbReference>
<gene>
    <name evidence="8" type="primary">ABSGL_08765.1 scaffold 10421</name>
</gene>
<name>A0A163MAN4_ABSGL</name>